<dbReference type="Pfam" id="PF05180">
    <property type="entry name" value="zf-DNL"/>
    <property type="match status" value="1"/>
</dbReference>
<reference evidence="4 5" key="1">
    <citation type="submission" date="2011-10" db="EMBL/GenBank/DDBJ databases">
        <authorList>
            <person name="Genoscope - CEA"/>
        </authorList>
    </citation>
    <scope>NUCLEOTIDE SEQUENCE [LARGE SCALE GENOMIC DNA]</scope>
    <source>
        <strain evidence="4 5">RCC 1105</strain>
    </source>
</reference>
<dbReference type="PROSITE" id="PS51501">
    <property type="entry name" value="ZF_DNL"/>
    <property type="match status" value="1"/>
</dbReference>
<dbReference type="Proteomes" id="UP000198341">
    <property type="component" value="Chromosome 16"/>
</dbReference>
<dbReference type="KEGG" id="bpg:Bathy16g01160"/>
<feature type="compositionally biased region" description="Basic residues" evidence="2">
    <location>
        <begin position="17"/>
        <end position="26"/>
    </location>
</feature>
<dbReference type="GO" id="GO:0051087">
    <property type="term" value="F:protein-folding chaperone binding"/>
    <property type="evidence" value="ECO:0007669"/>
    <property type="project" value="TreeGrafter"/>
</dbReference>
<evidence type="ECO:0000313" key="5">
    <source>
        <dbReference type="Proteomes" id="UP000198341"/>
    </source>
</evidence>
<evidence type="ECO:0000313" key="4">
    <source>
        <dbReference type="EMBL" id="CCO20288.1"/>
    </source>
</evidence>
<feature type="domain" description="DNL-type" evidence="3">
    <location>
        <begin position="135"/>
        <end position="196"/>
    </location>
</feature>
<dbReference type="InterPro" id="IPR007853">
    <property type="entry name" value="Znf_DNL-typ"/>
</dbReference>
<feature type="compositionally biased region" description="Low complexity" evidence="2">
    <location>
        <begin position="27"/>
        <end position="37"/>
    </location>
</feature>
<dbReference type="GO" id="GO:0050821">
    <property type="term" value="P:protein stabilization"/>
    <property type="evidence" value="ECO:0007669"/>
    <property type="project" value="TreeGrafter"/>
</dbReference>
<keyword evidence="1" id="KW-0479">Metal-binding</keyword>
<evidence type="ECO:0000256" key="2">
    <source>
        <dbReference type="SAM" id="MobiDB-lite"/>
    </source>
</evidence>
<dbReference type="AlphaFoldDB" id="K8FDA5"/>
<dbReference type="GO" id="GO:0008270">
    <property type="term" value="F:zinc ion binding"/>
    <property type="evidence" value="ECO:0007669"/>
    <property type="project" value="UniProtKB-KW"/>
</dbReference>
<dbReference type="GO" id="GO:0005739">
    <property type="term" value="C:mitochondrion"/>
    <property type="evidence" value="ECO:0007669"/>
    <property type="project" value="TreeGrafter"/>
</dbReference>
<dbReference type="PANTHER" id="PTHR20922">
    <property type="entry name" value="DNL-TYPE ZINC FINGER PROTEIN"/>
    <property type="match status" value="1"/>
</dbReference>
<dbReference type="GO" id="GO:0030150">
    <property type="term" value="P:protein import into mitochondrial matrix"/>
    <property type="evidence" value="ECO:0007669"/>
    <property type="project" value="TreeGrafter"/>
</dbReference>
<dbReference type="InterPro" id="IPR024158">
    <property type="entry name" value="Mt_import_TIM15"/>
</dbReference>
<feature type="compositionally biased region" description="Polar residues" evidence="2">
    <location>
        <begin position="94"/>
        <end position="103"/>
    </location>
</feature>
<accession>K8FDA5</accession>
<dbReference type="GeneID" id="19011293"/>
<feature type="region of interest" description="Disordered" evidence="2">
    <location>
        <begin position="17"/>
        <end position="129"/>
    </location>
</feature>
<keyword evidence="1" id="KW-0862">Zinc</keyword>
<dbReference type="GO" id="GO:0006457">
    <property type="term" value="P:protein folding"/>
    <property type="evidence" value="ECO:0007669"/>
    <property type="project" value="TreeGrafter"/>
</dbReference>
<dbReference type="EMBL" id="FO082263">
    <property type="protein sequence ID" value="CCO20288.1"/>
    <property type="molecule type" value="Genomic_DNA"/>
</dbReference>
<gene>
    <name evidence="4" type="ordered locus">Bathy16g01160</name>
</gene>
<proteinExistence type="predicted"/>
<dbReference type="eggNOG" id="KOG3277">
    <property type="taxonomic scope" value="Eukaryota"/>
</dbReference>
<dbReference type="PANTHER" id="PTHR20922:SF15">
    <property type="entry name" value="A_TM021B04.14 PROTEIN"/>
    <property type="match status" value="1"/>
</dbReference>
<keyword evidence="5" id="KW-1185">Reference proteome</keyword>
<name>K8FDA5_9CHLO</name>
<protein>
    <recommendedName>
        <fullName evidence="3">DNL-type domain-containing protein</fullName>
    </recommendedName>
</protein>
<organism evidence="4 5">
    <name type="scientific">Bathycoccus prasinos</name>
    <dbReference type="NCBI Taxonomy" id="41875"/>
    <lineage>
        <taxon>Eukaryota</taxon>
        <taxon>Viridiplantae</taxon>
        <taxon>Chlorophyta</taxon>
        <taxon>Mamiellophyceae</taxon>
        <taxon>Mamiellales</taxon>
        <taxon>Bathycoccaceae</taxon>
        <taxon>Bathycoccus</taxon>
    </lineage>
</organism>
<keyword evidence="1" id="KW-0863">Zinc-finger</keyword>
<dbReference type="OrthoDB" id="512667at2759"/>
<evidence type="ECO:0000256" key="1">
    <source>
        <dbReference type="PROSITE-ProRule" id="PRU00834"/>
    </source>
</evidence>
<sequence length="196" mass="22049">MTSRSYHCSRVFSHHLDHHRLQRRRSTNSSSSSSSSRRLNRSFVRKTTTNASSSEESSSEEQQKSSWKVVSESPFSNSSSTTTNNSTNNKNTLEDSSLASEQPSRLRIEAESSSTRTTEENNVGEEKVGGIPIHSSRRATKMLFTCNKCETRTERKVNKANLTTGTTWVQCGNPSCMVWHKIVDNLGLIYECSEME</sequence>
<feature type="compositionally biased region" description="Low complexity" evidence="2">
    <location>
        <begin position="76"/>
        <end position="91"/>
    </location>
</feature>
<evidence type="ECO:0000259" key="3">
    <source>
        <dbReference type="PROSITE" id="PS51501"/>
    </source>
</evidence>
<dbReference type="RefSeq" id="XP_007508671.1">
    <property type="nucleotide sequence ID" value="XM_007508609.1"/>
</dbReference>
<dbReference type="STRING" id="41875.K8FDA5"/>